<dbReference type="GeneTree" id="ENSGT01030000240124"/>
<dbReference type="OMA" id="WSILTEC"/>
<accession>A0A5F8A771</accession>
<protein>
    <submittedName>
        <fullName evidence="1">Uncharacterized protein</fullName>
    </submittedName>
</protein>
<evidence type="ECO:0000313" key="2">
    <source>
        <dbReference type="Proteomes" id="UP000006718"/>
    </source>
</evidence>
<dbReference type="AlphaFoldDB" id="A0A5F8A771"/>
<dbReference type="InParanoid" id="A0A5F8A771"/>
<reference evidence="1" key="4">
    <citation type="submission" date="2025-09" db="UniProtKB">
        <authorList>
            <consortium name="Ensembl"/>
        </authorList>
    </citation>
    <scope>IDENTIFICATION</scope>
    <source>
        <strain evidence="1">17573</strain>
    </source>
</reference>
<evidence type="ECO:0000313" key="1">
    <source>
        <dbReference type="Ensembl" id="ENSMMUP00000073224.1"/>
    </source>
</evidence>
<reference evidence="1" key="2">
    <citation type="submission" date="2019-01" db="EMBL/GenBank/DDBJ databases">
        <authorList>
            <person name="Graves T."/>
            <person name="Eichler E.E."/>
            <person name="Wilson R.K."/>
        </authorList>
    </citation>
    <scope>NUCLEOTIDE SEQUENCE [LARGE SCALE GENOMIC DNA]</scope>
    <source>
        <strain evidence="1">17573</strain>
    </source>
</reference>
<proteinExistence type="predicted"/>
<reference evidence="2" key="1">
    <citation type="journal article" date="2007" name="Science">
        <title>Evolutionary and biomedical insights from the rhesus macaque genome.</title>
        <authorList>
            <person name="Gibbs R.A."/>
            <person name="Rogers J."/>
            <person name="Katze M.G."/>
            <person name="Bumgarner R."/>
            <person name="Weinstock G.M."/>
            <person name="Mardis E.R."/>
            <person name="Remington K.A."/>
            <person name="Strausberg R.L."/>
            <person name="Venter J.C."/>
            <person name="Wilson R.K."/>
            <person name="Batzer M.A."/>
            <person name="Bustamante C.D."/>
            <person name="Eichler E.E."/>
            <person name="Hahn M.W."/>
            <person name="Hardison R.C."/>
            <person name="Makova K.D."/>
            <person name="Miller W."/>
            <person name="Milosavljevic A."/>
            <person name="Palermo R.E."/>
            <person name="Siepel A."/>
            <person name="Sikela J.M."/>
            <person name="Attaway T."/>
            <person name="Bell S."/>
            <person name="Bernard K.E."/>
            <person name="Buhay C.J."/>
            <person name="Chandrabose M.N."/>
            <person name="Dao M."/>
            <person name="Davis C."/>
            <person name="Delehaunty K.D."/>
            <person name="Ding Y."/>
            <person name="Dinh H.H."/>
            <person name="Dugan-Rocha S."/>
            <person name="Fulton L.A."/>
            <person name="Gabisi R.A."/>
            <person name="Garner T.T."/>
            <person name="Godfrey J."/>
            <person name="Hawes A.C."/>
            <person name="Hernandez J."/>
            <person name="Hines S."/>
            <person name="Holder M."/>
            <person name="Hume J."/>
            <person name="Jhangiani S.N."/>
            <person name="Joshi V."/>
            <person name="Khan Z.M."/>
            <person name="Kirkness E.F."/>
            <person name="Cree A."/>
            <person name="Fowler R.G."/>
            <person name="Lee S."/>
            <person name="Lewis L.R."/>
            <person name="Li Z."/>
            <person name="Liu Y.-S."/>
            <person name="Moore S.M."/>
            <person name="Muzny D."/>
            <person name="Nazareth L.V."/>
            <person name="Ngo D.N."/>
            <person name="Okwuonu G.O."/>
            <person name="Pai G."/>
            <person name="Parker D."/>
            <person name="Paul H.A."/>
            <person name="Pfannkoch C."/>
            <person name="Pohl C.S."/>
            <person name="Rogers Y.-H.C."/>
            <person name="Ruiz S.J."/>
            <person name="Sabo A."/>
            <person name="Santibanez J."/>
            <person name="Schneider B.W."/>
            <person name="Smith S.M."/>
            <person name="Sodergren E."/>
            <person name="Svatek A.F."/>
            <person name="Utterback T.R."/>
            <person name="Vattathil S."/>
            <person name="Warren W."/>
            <person name="White C.S."/>
            <person name="Chinwalla A.T."/>
            <person name="Feng Y."/>
            <person name="Halpern A.L."/>
            <person name="Hillier L.W."/>
            <person name="Huang X."/>
            <person name="Minx P."/>
            <person name="Nelson J.O."/>
            <person name="Pepin K.H."/>
            <person name="Qin X."/>
            <person name="Sutton G.G."/>
            <person name="Venter E."/>
            <person name="Walenz B.P."/>
            <person name="Wallis J.W."/>
            <person name="Worley K.C."/>
            <person name="Yang S.-P."/>
            <person name="Jones S.M."/>
            <person name="Marra M.A."/>
            <person name="Rocchi M."/>
            <person name="Schein J.E."/>
            <person name="Baertsch R."/>
            <person name="Clarke L."/>
            <person name="Csuros M."/>
            <person name="Glasscock J."/>
            <person name="Harris R.A."/>
            <person name="Havlak P."/>
            <person name="Jackson A.R."/>
            <person name="Jiang H."/>
            <person name="Liu Y."/>
            <person name="Messina D.N."/>
            <person name="Shen Y."/>
            <person name="Song H.X.-Z."/>
            <person name="Wylie T."/>
            <person name="Zhang L."/>
            <person name="Birney E."/>
            <person name="Han K."/>
            <person name="Konkel M.K."/>
            <person name="Lee J."/>
            <person name="Smit A.F.A."/>
            <person name="Ullmer B."/>
            <person name="Wang H."/>
            <person name="Xing J."/>
            <person name="Burhans R."/>
            <person name="Cheng Z."/>
            <person name="Karro J.E."/>
            <person name="Ma J."/>
            <person name="Raney B."/>
            <person name="She X."/>
            <person name="Cox M.J."/>
            <person name="Demuth J.P."/>
            <person name="Dumas L.J."/>
            <person name="Han S.-G."/>
            <person name="Hopkins J."/>
            <person name="Karimpour-Fard A."/>
            <person name="Kim Y.H."/>
            <person name="Pollack J.R."/>
            <person name="Vinar T."/>
            <person name="Addo-Quaye C."/>
            <person name="Degenhardt J."/>
            <person name="Denby A."/>
            <person name="Hubisz M.J."/>
            <person name="Indap A."/>
            <person name="Kosiol C."/>
            <person name="Lahn B.T."/>
            <person name="Lawson H.A."/>
            <person name="Marklein A."/>
            <person name="Nielsen R."/>
            <person name="Vallender E.J."/>
            <person name="Clark A.G."/>
            <person name="Ferguson B."/>
            <person name="Hernandez R.D."/>
            <person name="Hirani K."/>
            <person name="Kehrer-Sawatzki H."/>
            <person name="Kolb J."/>
            <person name="Patil S."/>
            <person name="Pu L.-L."/>
            <person name="Ren Y."/>
            <person name="Smith D.G."/>
            <person name="Wheeler D.A."/>
            <person name="Schenck I."/>
            <person name="Ball E.V."/>
            <person name="Chen R."/>
            <person name="Cooper D.N."/>
            <person name="Giardine B."/>
            <person name="Hsu F."/>
            <person name="Kent W.J."/>
            <person name="Lesk A."/>
            <person name="Nelson D.L."/>
            <person name="O'brien W.E."/>
            <person name="Pruefer K."/>
            <person name="Stenson P.D."/>
            <person name="Wallace J.C."/>
            <person name="Ke H."/>
            <person name="Liu X.-M."/>
            <person name="Wang P."/>
            <person name="Xiang A.P."/>
            <person name="Yang F."/>
            <person name="Barber G.P."/>
            <person name="Haussler D."/>
            <person name="Karolchik D."/>
            <person name="Kern A.D."/>
            <person name="Kuhn R.M."/>
            <person name="Smith K.E."/>
            <person name="Zwieg A.S."/>
        </authorList>
    </citation>
    <scope>NUCLEOTIDE SEQUENCE [LARGE SCALE GENOMIC DNA]</scope>
    <source>
        <strain evidence="2">17573</strain>
    </source>
</reference>
<keyword evidence="2" id="KW-1185">Reference proteome</keyword>
<reference evidence="1" key="3">
    <citation type="submission" date="2025-08" db="UniProtKB">
        <authorList>
            <consortium name="Ensembl"/>
        </authorList>
    </citation>
    <scope>IDENTIFICATION</scope>
    <source>
        <strain evidence="1">17573</strain>
    </source>
</reference>
<organism evidence="1 2">
    <name type="scientific">Macaca mulatta</name>
    <name type="common">Rhesus macaque</name>
    <dbReference type="NCBI Taxonomy" id="9544"/>
    <lineage>
        <taxon>Eukaryota</taxon>
        <taxon>Metazoa</taxon>
        <taxon>Chordata</taxon>
        <taxon>Craniata</taxon>
        <taxon>Vertebrata</taxon>
        <taxon>Euteleostomi</taxon>
        <taxon>Mammalia</taxon>
        <taxon>Eutheria</taxon>
        <taxon>Euarchontoglires</taxon>
        <taxon>Primates</taxon>
        <taxon>Haplorrhini</taxon>
        <taxon>Catarrhini</taxon>
        <taxon>Cercopithecidae</taxon>
        <taxon>Cercopithecinae</taxon>
        <taxon>Macaca</taxon>
    </lineage>
</organism>
<dbReference type="Proteomes" id="UP000006718">
    <property type="component" value="Chromosome 18"/>
</dbReference>
<dbReference type="VEuPathDB" id="HostDB:ENSMMUG00000064957"/>
<dbReference type="Ensembl" id="ENSMMUT00000082653.1">
    <property type="protein sequence ID" value="ENSMMUP00000073224.1"/>
    <property type="gene ID" value="ENSMMUG00000064957.1"/>
</dbReference>
<sequence length="144" mass="15605">MVCPESVPSDVQMCLQFLSSGGFMVSLTSGIKLQTFTLSVTALKSGASGVICSSEQVRGLAGFRSEAADLCGECYTSERLAGLKEQAAARFIVKNEKIKLPHCGNGPGWLSCFYSHPHPADWSILQRADWSVLQRADWSILTEC</sequence>
<name>A0A5F8A771_MACMU</name>